<evidence type="ECO:0000256" key="11">
    <source>
        <dbReference type="ARBA" id="ARBA00032695"/>
    </source>
</evidence>
<evidence type="ECO:0000313" key="14">
    <source>
        <dbReference type="Proteomes" id="UP000193642"/>
    </source>
</evidence>
<name>A0A1Y2CWL6_9FUNG</name>
<gene>
    <name evidence="13" type="ORF">BCR33DRAFT_453459</name>
</gene>
<dbReference type="InterPro" id="IPR028209">
    <property type="entry name" value="LAMTOR1/MEH1"/>
</dbReference>
<feature type="compositionally biased region" description="Polar residues" evidence="12">
    <location>
        <begin position="8"/>
        <end position="19"/>
    </location>
</feature>
<evidence type="ECO:0000256" key="1">
    <source>
        <dbReference type="ARBA" id="ARBA00004577"/>
    </source>
</evidence>
<evidence type="ECO:0000256" key="10">
    <source>
        <dbReference type="ARBA" id="ARBA00023288"/>
    </source>
</evidence>
<evidence type="ECO:0000256" key="7">
    <source>
        <dbReference type="ARBA" id="ARBA00023136"/>
    </source>
</evidence>
<keyword evidence="14" id="KW-1185">Reference proteome</keyword>
<feature type="region of interest" description="Disordered" evidence="12">
    <location>
        <begin position="1"/>
        <end position="54"/>
    </location>
</feature>
<evidence type="ECO:0000256" key="8">
    <source>
        <dbReference type="ARBA" id="ARBA00023139"/>
    </source>
</evidence>
<evidence type="ECO:0000256" key="6">
    <source>
        <dbReference type="ARBA" id="ARBA00022753"/>
    </source>
</evidence>
<evidence type="ECO:0000313" key="13">
    <source>
        <dbReference type="EMBL" id="ORY51377.1"/>
    </source>
</evidence>
<dbReference type="Pfam" id="PF15454">
    <property type="entry name" value="LAMTOR"/>
    <property type="match status" value="1"/>
</dbReference>
<evidence type="ECO:0000256" key="3">
    <source>
        <dbReference type="ARBA" id="ARBA00010861"/>
    </source>
</evidence>
<dbReference type="Proteomes" id="UP000193642">
    <property type="component" value="Unassembled WGS sequence"/>
</dbReference>
<dbReference type="OrthoDB" id="5562028at2759"/>
<dbReference type="SMART" id="SM01262">
    <property type="entry name" value="LAMTOR"/>
    <property type="match status" value="1"/>
</dbReference>
<comment type="subcellular location">
    <subcellularLocation>
        <location evidence="1">Late endosome membrane</location>
        <topology evidence="1">Lipid-anchor</topology>
        <orientation evidence="1">Cytoplasmic side</orientation>
    </subcellularLocation>
    <subcellularLocation>
        <location evidence="2">Lysosome membrane</location>
    </subcellularLocation>
</comment>
<dbReference type="GO" id="GO:0005085">
    <property type="term" value="F:guanyl-nucleotide exchange factor activity"/>
    <property type="evidence" value="ECO:0007669"/>
    <property type="project" value="TreeGrafter"/>
</dbReference>
<protein>
    <recommendedName>
        <fullName evidence="4">Ragulator complex protein LAMTOR1</fullName>
    </recommendedName>
    <alternativeName>
        <fullName evidence="11">Late endosomal/lysosomal adaptor and MAPK and MTOR activator 1</fullName>
    </alternativeName>
</protein>
<dbReference type="PANTHER" id="PTHR13401:SF2">
    <property type="entry name" value="RAGULATOR COMPLEX PROTEIN LAMTOR1"/>
    <property type="match status" value="1"/>
</dbReference>
<dbReference type="GO" id="GO:0060090">
    <property type="term" value="F:molecular adaptor activity"/>
    <property type="evidence" value="ECO:0007669"/>
    <property type="project" value="TreeGrafter"/>
</dbReference>
<dbReference type="GO" id="GO:0016197">
    <property type="term" value="P:endosomal transport"/>
    <property type="evidence" value="ECO:0007669"/>
    <property type="project" value="InterPro"/>
</dbReference>
<dbReference type="AlphaFoldDB" id="A0A1Y2CWL6"/>
<reference evidence="13 14" key="1">
    <citation type="submission" date="2016-07" db="EMBL/GenBank/DDBJ databases">
        <title>Pervasive Adenine N6-methylation of Active Genes in Fungi.</title>
        <authorList>
            <consortium name="DOE Joint Genome Institute"/>
            <person name="Mondo S.J."/>
            <person name="Dannebaum R.O."/>
            <person name="Kuo R.C."/>
            <person name="Labutti K."/>
            <person name="Haridas S."/>
            <person name="Kuo A."/>
            <person name="Salamov A."/>
            <person name="Ahrendt S.R."/>
            <person name="Lipzen A."/>
            <person name="Sullivan W."/>
            <person name="Andreopoulos W.B."/>
            <person name="Clum A."/>
            <person name="Lindquist E."/>
            <person name="Daum C."/>
            <person name="Ramamoorthy G.K."/>
            <person name="Gryganskyi A."/>
            <person name="Culley D."/>
            <person name="Magnuson J.K."/>
            <person name="James T.Y."/>
            <person name="O'Malley M.A."/>
            <person name="Stajich J.E."/>
            <person name="Spatafora J.W."/>
            <person name="Visel A."/>
            <person name="Grigoriev I.V."/>
        </authorList>
    </citation>
    <scope>NUCLEOTIDE SEQUENCE [LARGE SCALE GENOMIC DNA]</scope>
    <source>
        <strain evidence="13 14">JEL800</strain>
    </source>
</reference>
<evidence type="ECO:0000256" key="2">
    <source>
        <dbReference type="ARBA" id="ARBA00004656"/>
    </source>
</evidence>
<keyword evidence="9" id="KW-0458">Lysosome</keyword>
<evidence type="ECO:0000256" key="9">
    <source>
        <dbReference type="ARBA" id="ARBA00023228"/>
    </source>
</evidence>
<dbReference type="GO" id="GO:0001919">
    <property type="term" value="P:regulation of receptor recycling"/>
    <property type="evidence" value="ECO:0007669"/>
    <property type="project" value="InterPro"/>
</dbReference>
<evidence type="ECO:0000256" key="12">
    <source>
        <dbReference type="SAM" id="MobiDB-lite"/>
    </source>
</evidence>
<dbReference type="GO" id="GO:0045121">
    <property type="term" value="C:membrane raft"/>
    <property type="evidence" value="ECO:0007669"/>
    <property type="project" value="InterPro"/>
</dbReference>
<dbReference type="GO" id="GO:0071230">
    <property type="term" value="P:cellular response to amino acid stimulus"/>
    <property type="evidence" value="ECO:0007669"/>
    <property type="project" value="InterPro"/>
</dbReference>
<comment type="similarity">
    <text evidence="3">Belongs to the LAMTOR1 family.</text>
</comment>
<keyword evidence="7" id="KW-0472">Membrane</keyword>
<keyword evidence="5" id="KW-0519">Myristate</keyword>
<dbReference type="PANTHER" id="PTHR13401">
    <property type="entry name" value="RAGULATOR COMPLEX PROTEIN LAMTOR1"/>
    <property type="match status" value="1"/>
</dbReference>
<dbReference type="GO" id="GO:0071986">
    <property type="term" value="C:Ragulator complex"/>
    <property type="evidence" value="ECO:0007669"/>
    <property type="project" value="InterPro"/>
</dbReference>
<dbReference type="EMBL" id="MCGO01000005">
    <property type="protein sequence ID" value="ORY51377.1"/>
    <property type="molecule type" value="Genomic_DNA"/>
</dbReference>
<evidence type="ECO:0000256" key="4">
    <source>
        <dbReference type="ARBA" id="ARBA00016099"/>
    </source>
</evidence>
<organism evidence="13 14">
    <name type="scientific">Rhizoclosmatium globosum</name>
    <dbReference type="NCBI Taxonomy" id="329046"/>
    <lineage>
        <taxon>Eukaryota</taxon>
        <taxon>Fungi</taxon>
        <taxon>Fungi incertae sedis</taxon>
        <taxon>Chytridiomycota</taxon>
        <taxon>Chytridiomycota incertae sedis</taxon>
        <taxon>Chytridiomycetes</taxon>
        <taxon>Chytridiales</taxon>
        <taxon>Chytriomycetaceae</taxon>
        <taxon>Rhizoclosmatium</taxon>
    </lineage>
</organism>
<keyword evidence="10" id="KW-0449">Lipoprotein</keyword>
<dbReference type="GO" id="GO:0043410">
    <property type="term" value="P:positive regulation of MAPK cascade"/>
    <property type="evidence" value="ECO:0007669"/>
    <property type="project" value="InterPro"/>
</dbReference>
<evidence type="ECO:0000256" key="5">
    <source>
        <dbReference type="ARBA" id="ARBA00022707"/>
    </source>
</evidence>
<sequence length="185" mass="19971">MGCCFSQPGHSTAESPTPNERTRLLDENGRPVTGDSGSGTSGQSLPPTASPEMKAHPMREKDMLKRIVQQTAEGLIDISSVRLLDRIQQDHANERSNEYQNIITSVADKLSKSIQTNVTNPSSTAFPISSSPTKSSVILDLLRPTPGGSIRADQLEFIRESVGKVRDAVEDGVQVRECGSIVVNL</sequence>
<keyword evidence="6" id="KW-0967">Endosome</keyword>
<feature type="compositionally biased region" description="Basic and acidic residues" evidence="12">
    <location>
        <begin position="20"/>
        <end position="29"/>
    </location>
</feature>
<comment type="caution">
    <text evidence="13">The sequence shown here is derived from an EMBL/GenBank/DDBJ whole genome shotgun (WGS) entry which is preliminary data.</text>
</comment>
<keyword evidence="8" id="KW-0564">Palmitate</keyword>
<accession>A0A1Y2CWL6</accession>
<dbReference type="GO" id="GO:0031902">
    <property type="term" value="C:late endosome membrane"/>
    <property type="evidence" value="ECO:0007669"/>
    <property type="project" value="UniProtKB-SubCell"/>
</dbReference>
<proteinExistence type="inferred from homology"/>
<dbReference type="GO" id="GO:0032008">
    <property type="term" value="P:positive regulation of TOR signaling"/>
    <property type="evidence" value="ECO:0007669"/>
    <property type="project" value="InterPro"/>
</dbReference>